<evidence type="ECO:0000313" key="3">
    <source>
        <dbReference type="EMBL" id="PIR43035.1"/>
    </source>
</evidence>
<dbReference type="Pfam" id="PF08486">
    <property type="entry name" value="SpoIID"/>
    <property type="match status" value="1"/>
</dbReference>
<dbReference type="Proteomes" id="UP000230214">
    <property type="component" value="Unassembled WGS sequence"/>
</dbReference>
<proteinExistence type="predicted"/>
<accession>A0A2H0RB37</accession>
<protein>
    <recommendedName>
        <fullName evidence="2">Sporulation stage II protein D amidase enhancer LytB N-terminal domain-containing protein</fullName>
    </recommendedName>
</protein>
<feature type="domain" description="Sporulation stage II protein D amidase enhancer LytB N-terminal" evidence="2">
    <location>
        <begin position="197"/>
        <end position="273"/>
    </location>
</feature>
<evidence type="ECO:0000259" key="2">
    <source>
        <dbReference type="Pfam" id="PF08486"/>
    </source>
</evidence>
<comment type="caution">
    <text evidence="3">The sequence shown here is derived from an EMBL/GenBank/DDBJ whole genome shotgun (WGS) entry which is preliminary data.</text>
</comment>
<sequence length="453" mass="50372">MVSLIQSNAFLSDDNTSQYLKKYIDDSVQTISDINSEITINEKNKGRLLEIVDEIEAERVKLVAIKKDTEEKLAKQQEDLAAKNRDLSDLNKKLNGLLEKQQQILSAKNGDFSASLGEGVQTDDPNSAPDYNPGFSPAFAAFSYGAYTHYKGMSQYGAKGRAEEGKSYSDIIKFYYKEDVSKKDDFPSNICVEGYGDMDFQRYLYGLGEMPSTWPGDALKAQAVAARSYAYRYVKAGKCICTSQSCQVFIKSKSDNPPDAWKSAVDDTKNKIIGGSTDASGYGWYSSTSGGYIDNVGWDAKGSWPNDAYENRAKSPWFYKGWYTESYSKSSAKCGRDHPWLTEEEMADILNAYILLRAEKDTDRITPLTTSCWGGNPYSISELRSKADGVDTGYSKVKSVSVSYGNNGQTSQVTFETDKGTLKADGQLFKSAFNLRAPGYVAIKSRLYDIRRK</sequence>
<feature type="coiled-coil region" evidence="1">
    <location>
        <begin position="52"/>
        <end position="100"/>
    </location>
</feature>
<dbReference type="EMBL" id="PCXU01000043">
    <property type="protein sequence ID" value="PIR43035.1"/>
    <property type="molecule type" value="Genomic_DNA"/>
</dbReference>
<keyword evidence="1" id="KW-0175">Coiled coil</keyword>
<evidence type="ECO:0000256" key="1">
    <source>
        <dbReference type="SAM" id="Coils"/>
    </source>
</evidence>
<dbReference type="AlphaFoldDB" id="A0A2H0RB37"/>
<reference evidence="3 4" key="1">
    <citation type="submission" date="2017-09" db="EMBL/GenBank/DDBJ databases">
        <title>Depth-based differentiation of microbial function through sediment-hosted aquifers and enrichment of novel symbionts in the deep terrestrial subsurface.</title>
        <authorList>
            <person name="Probst A.J."/>
            <person name="Ladd B."/>
            <person name="Jarett J.K."/>
            <person name="Geller-Mcgrath D.E."/>
            <person name="Sieber C.M."/>
            <person name="Emerson J.B."/>
            <person name="Anantharaman K."/>
            <person name="Thomas B.C."/>
            <person name="Malmstrom R."/>
            <person name="Stieglmeier M."/>
            <person name="Klingl A."/>
            <person name="Woyke T."/>
            <person name="Ryan C.M."/>
            <person name="Banfield J.F."/>
        </authorList>
    </citation>
    <scope>NUCLEOTIDE SEQUENCE [LARGE SCALE GENOMIC DNA]</scope>
    <source>
        <strain evidence="3">CG10_big_fil_rev_8_21_14_0_10_32_10</strain>
    </source>
</reference>
<organism evidence="3 4">
    <name type="scientific">candidate division WWE3 bacterium CG10_big_fil_rev_8_21_14_0_10_32_10</name>
    <dbReference type="NCBI Taxonomy" id="1975090"/>
    <lineage>
        <taxon>Bacteria</taxon>
        <taxon>Katanobacteria</taxon>
    </lineage>
</organism>
<gene>
    <name evidence="3" type="ORF">COV24_04860</name>
</gene>
<name>A0A2H0RB37_UNCKA</name>
<evidence type="ECO:0000313" key="4">
    <source>
        <dbReference type="Proteomes" id="UP000230214"/>
    </source>
</evidence>
<dbReference type="InterPro" id="IPR013693">
    <property type="entry name" value="SpoIID/LytB_N"/>
</dbReference>